<gene>
    <name evidence="1" type="ORF">E6C50_01790</name>
</gene>
<protein>
    <recommendedName>
        <fullName evidence="3">DUF3945 domain-containing protein</fullName>
    </recommendedName>
</protein>
<reference evidence="1 2" key="1">
    <citation type="submission" date="2019-04" db="EMBL/GenBank/DDBJ databases">
        <title>Flavobacterium sp. nov. isolated from construction timber.</title>
        <authorList>
            <person name="Lin S.-Y."/>
            <person name="Chang C.-T."/>
            <person name="Young C.-C."/>
        </authorList>
    </citation>
    <scope>NUCLEOTIDE SEQUENCE [LARGE SCALE GENOMIC DNA]</scope>
    <source>
        <strain evidence="1 2">CC-CTC003</strain>
    </source>
</reference>
<evidence type="ECO:0000313" key="1">
    <source>
        <dbReference type="EMBL" id="THF52964.1"/>
    </source>
</evidence>
<dbReference type="OrthoDB" id="6372253at2"/>
<evidence type="ECO:0008006" key="3">
    <source>
        <dbReference type="Google" id="ProtNLM"/>
    </source>
</evidence>
<sequence length="354" mass="41578">MENQLGANRVEAAIAEWNKREDRYSSIFSTNMGSNKTLLREKLRYFDRVAATYTGTKNLDEKFALRLMKDERRRIEKQLYSSRILRLFRRWVVVPLRQQVRRKEGTRDLTVQKARLLDQINQLGFKMPIEKIDSHLKNGSPQFNIELSTYVNENERLDHKLKFEKDNTGQYQFEGHRTALINNKKPAEIREHFFSVDTSKNIRESEAYHLLSGRAIKKGDSWLQLDLNDVNTKGEYRVKEFGNMYGYDLDKALNELPIKDGLNYTEREDIKAALKRGGIQEVSFLKDGNEKRFYIEANPQFRTLNIYDEHSKKITLNSLKEGDVSEALKTAKKVDMQQDNKLQNTKRRNGMKLN</sequence>
<organism evidence="1 2">
    <name type="scientific">Flavobacterium supellecticarium</name>
    <dbReference type="NCBI Taxonomy" id="2565924"/>
    <lineage>
        <taxon>Bacteria</taxon>
        <taxon>Pseudomonadati</taxon>
        <taxon>Bacteroidota</taxon>
        <taxon>Flavobacteriia</taxon>
        <taxon>Flavobacteriales</taxon>
        <taxon>Flavobacteriaceae</taxon>
        <taxon>Flavobacterium</taxon>
    </lineage>
</organism>
<accession>A0A4S4A3G1</accession>
<dbReference type="Proteomes" id="UP000307507">
    <property type="component" value="Unassembled WGS sequence"/>
</dbReference>
<comment type="caution">
    <text evidence="1">The sequence shown here is derived from an EMBL/GenBank/DDBJ whole genome shotgun (WGS) entry which is preliminary data.</text>
</comment>
<dbReference type="EMBL" id="SSNZ01000001">
    <property type="protein sequence ID" value="THF52964.1"/>
    <property type="molecule type" value="Genomic_DNA"/>
</dbReference>
<evidence type="ECO:0000313" key="2">
    <source>
        <dbReference type="Proteomes" id="UP000307507"/>
    </source>
</evidence>
<keyword evidence="2" id="KW-1185">Reference proteome</keyword>
<dbReference type="AlphaFoldDB" id="A0A4S4A3G1"/>
<dbReference type="RefSeq" id="WP_136401489.1">
    <property type="nucleotide sequence ID" value="NZ_SSNZ01000001.1"/>
</dbReference>
<name>A0A4S4A3G1_9FLAO</name>
<proteinExistence type="predicted"/>